<dbReference type="InterPro" id="IPR011697">
    <property type="entry name" value="Peptidase_C26"/>
</dbReference>
<sequence>LTGGNDLSHLHNAKNIAPERDAIENALLTWSSKKHIPVLGVCRGMQLMNTFLGGSLSRVNGHVANFHNIKPIDGDNTFKNYQKVNSYHEWGINLQELAADLKPLAVAEDGTVEACTHKSLPWLGLMWHPERDNGDSKNLDTKLLKNFFLSF</sequence>
<feature type="non-terminal residue" evidence="1">
    <location>
        <position position="1"/>
    </location>
</feature>
<reference evidence="1" key="1">
    <citation type="submission" date="2018-05" db="EMBL/GenBank/DDBJ databases">
        <authorList>
            <person name="Lanie J.A."/>
            <person name="Ng W.-L."/>
            <person name="Kazmierczak K.M."/>
            <person name="Andrzejewski T.M."/>
            <person name="Davidsen T.M."/>
            <person name="Wayne K.J."/>
            <person name="Tettelin H."/>
            <person name="Glass J.I."/>
            <person name="Rusch D."/>
            <person name="Podicherti R."/>
            <person name="Tsui H.-C.T."/>
            <person name="Winkler M.E."/>
        </authorList>
    </citation>
    <scope>NUCLEOTIDE SEQUENCE</scope>
</reference>
<dbReference type="AlphaFoldDB" id="A0A383EW95"/>
<dbReference type="GO" id="GO:0005829">
    <property type="term" value="C:cytosol"/>
    <property type="evidence" value="ECO:0007669"/>
    <property type="project" value="TreeGrafter"/>
</dbReference>
<proteinExistence type="predicted"/>
<evidence type="ECO:0000313" key="1">
    <source>
        <dbReference type="EMBL" id="SVE61202.1"/>
    </source>
</evidence>
<gene>
    <name evidence="1" type="ORF">METZ01_LOCUS514056</name>
</gene>
<name>A0A383EW95_9ZZZZ</name>
<dbReference type="PROSITE" id="PS51273">
    <property type="entry name" value="GATASE_TYPE_1"/>
    <property type="match status" value="1"/>
</dbReference>
<dbReference type="PANTHER" id="PTHR43235:SF1">
    <property type="entry name" value="GLUTAMINE AMIDOTRANSFERASE PB2B2.05-RELATED"/>
    <property type="match status" value="1"/>
</dbReference>
<protein>
    <submittedName>
        <fullName evidence="1">Uncharacterized protein</fullName>
    </submittedName>
</protein>
<organism evidence="1">
    <name type="scientific">marine metagenome</name>
    <dbReference type="NCBI Taxonomy" id="408172"/>
    <lineage>
        <taxon>unclassified sequences</taxon>
        <taxon>metagenomes</taxon>
        <taxon>ecological metagenomes</taxon>
    </lineage>
</organism>
<dbReference type="EMBL" id="UINC01229478">
    <property type="protein sequence ID" value="SVE61202.1"/>
    <property type="molecule type" value="Genomic_DNA"/>
</dbReference>
<dbReference type="InterPro" id="IPR029062">
    <property type="entry name" value="Class_I_gatase-like"/>
</dbReference>
<dbReference type="Gene3D" id="3.40.50.880">
    <property type="match status" value="1"/>
</dbReference>
<dbReference type="GO" id="GO:0033969">
    <property type="term" value="F:gamma-glutamyl-gamma-aminobutyrate hydrolase activity"/>
    <property type="evidence" value="ECO:0007669"/>
    <property type="project" value="TreeGrafter"/>
</dbReference>
<accession>A0A383EW95</accession>
<dbReference type="GO" id="GO:0006598">
    <property type="term" value="P:polyamine catabolic process"/>
    <property type="evidence" value="ECO:0007669"/>
    <property type="project" value="TreeGrafter"/>
</dbReference>
<dbReference type="SUPFAM" id="SSF52317">
    <property type="entry name" value="Class I glutamine amidotransferase-like"/>
    <property type="match status" value="1"/>
</dbReference>
<dbReference type="Pfam" id="PF07722">
    <property type="entry name" value="Peptidase_C26"/>
    <property type="match status" value="1"/>
</dbReference>
<dbReference type="InterPro" id="IPR044668">
    <property type="entry name" value="PuuD-like"/>
</dbReference>
<dbReference type="PANTHER" id="PTHR43235">
    <property type="entry name" value="GLUTAMINE AMIDOTRANSFERASE PB2B2.05-RELATED"/>
    <property type="match status" value="1"/>
</dbReference>